<dbReference type="InterPro" id="IPR027417">
    <property type="entry name" value="P-loop_NTPase"/>
</dbReference>
<comment type="catalytic activity">
    <reaction evidence="8">
        <text>Couples ATP hydrolysis with the unwinding of duplex DNA by translocating in the 3'-5' direction.</text>
        <dbReference type="EC" id="5.6.2.4"/>
    </reaction>
</comment>
<keyword evidence="7" id="KW-0413">Isomerase</keyword>
<dbReference type="InterPro" id="IPR011545">
    <property type="entry name" value="DEAD/DEAH_box_helicase_dom"/>
</dbReference>
<organism evidence="14 15">
    <name type="scientific">Thiorhodovibrio frisius</name>
    <dbReference type="NCBI Taxonomy" id="631362"/>
    <lineage>
        <taxon>Bacteria</taxon>
        <taxon>Pseudomonadati</taxon>
        <taxon>Pseudomonadota</taxon>
        <taxon>Gammaproteobacteria</taxon>
        <taxon>Chromatiales</taxon>
        <taxon>Chromatiaceae</taxon>
        <taxon>Thiorhodovibrio</taxon>
    </lineage>
</organism>
<name>H8Z7W8_9GAMM</name>
<keyword evidence="5 10" id="KW-0067">ATP-binding</keyword>
<dbReference type="InterPro" id="IPR014016">
    <property type="entry name" value="UvrD-like_ATP-bd"/>
</dbReference>
<dbReference type="SMART" id="SM00490">
    <property type="entry name" value="HELICc"/>
    <property type="match status" value="1"/>
</dbReference>
<feature type="domain" description="UvrD-like helicase ATP-binding" evidence="13">
    <location>
        <begin position="1125"/>
        <end position="1350"/>
    </location>
</feature>
<feature type="binding site" evidence="10">
    <location>
        <begin position="1146"/>
        <end position="1153"/>
    </location>
    <ligand>
        <name>ATP</name>
        <dbReference type="ChEBI" id="CHEBI:30616"/>
    </ligand>
</feature>
<dbReference type="GO" id="GO:0005524">
    <property type="term" value="F:ATP binding"/>
    <property type="evidence" value="ECO:0007669"/>
    <property type="project" value="UniProtKB-UniRule"/>
</dbReference>
<dbReference type="PANTHER" id="PTHR13710">
    <property type="entry name" value="DNA HELICASE RECQ FAMILY MEMBER"/>
    <property type="match status" value="1"/>
</dbReference>
<evidence type="ECO:0000256" key="2">
    <source>
        <dbReference type="ARBA" id="ARBA00022741"/>
    </source>
</evidence>
<evidence type="ECO:0000256" key="3">
    <source>
        <dbReference type="ARBA" id="ARBA00022801"/>
    </source>
</evidence>
<reference evidence="15" key="1">
    <citation type="submission" date="2011-06" db="EMBL/GenBank/DDBJ databases">
        <authorList>
            <consortium name="US DOE Joint Genome Institute (JGI-PGF)"/>
            <person name="Lucas S."/>
            <person name="Han J."/>
            <person name="Lapidus A."/>
            <person name="Cheng J.-F."/>
            <person name="Goodwin L."/>
            <person name="Pitluck S."/>
            <person name="Peters L."/>
            <person name="Land M.L."/>
            <person name="Hauser L."/>
            <person name="Vogl K."/>
            <person name="Liu Z."/>
            <person name="Overmann J."/>
            <person name="Frigaard N.-U."/>
            <person name="Bryant D.A."/>
            <person name="Woyke T.J."/>
        </authorList>
    </citation>
    <scope>NUCLEOTIDE SEQUENCE [LARGE SCALE GENOMIC DNA]</scope>
    <source>
        <strain evidence="15">970</strain>
    </source>
</reference>
<evidence type="ECO:0000256" key="5">
    <source>
        <dbReference type="ARBA" id="ARBA00022840"/>
    </source>
</evidence>
<dbReference type="Pfam" id="PF13361">
    <property type="entry name" value="UvrD_C"/>
    <property type="match status" value="1"/>
</dbReference>
<dbReference type="EMBL" id="JH603170">
    <property type="protein sequence ID" value="EIC20980.1"/>
    <property type="molecule type" value="Genomic_DNA"/>
</dbReference>
<feature type="domain" description="Helicase C-terminal" evidence="12">
    <location>
        <begin position="530"/>
        <end position="683"/>
    </location>
</feature>
<dbReference type="PANTHER" id="PTHR13710:SF105">
    <property type="entry name" value="ATP-DEPENDENT DNA HELICASE Q1"/>
    <property type="match status" value="1"/>
</dbReference>
<evidence type="ECO:0000313" key="15">
    <source>
        <dbReference type="Proteomes" id="UP000002964"/>
    </source>
</evidence>
<dbReference type="InterPro" id="IPR004589">
    <property type="entry name" value="DNA_helicase_ATP-dep_RecQ"/>
</dbReference>
<keyword evidence="4 10" id="KW-0347">Helicase</keyword>
<dbReference type="GO" id="GO:0030894">
    <property type="term" value="C:replisome"/>
    <property type="evidence" value="ECO:0007669"/>
    <property type="project" value="TreeGrafter"/>
</dbReference>
<dbReference type="eggNOG" id="COG0210">
    <property type="taxonomic scope" value="Bacteria"/>
</dbReference>
<reference evidence="14 15" key="2">
    <citation type="submission" date="2011-11" db="EMBL/GenBank/DDBJ databases">
        <authorList>
            <consortium name="US DOE Joint Genome Institute"/>
            <person name="Lucas S."/>
            <person name="Han J."/>
            <person name="Lapidus A."/>
            <person name="Cheng J.-F."/>
            <person name="Goodwin L."/>
            <person name="Pitluck S."/>
            <person name="Peters L."/>
            <person name="Ovchinnikova G."/>
            <person name="Zhang X."/>
            <person name="Detter J.C."/>
            <person name="Han C."/>
            <person name="Tapia R."/>
            <person name="Land M."/>
            <person name="Hauser L."/>
            <person name="Kyrpides N."/>
            <person name="Ivanova N."/>
            <person name="Pagani I."/>
            <person name="Vogl K."/>
            <person name="Liu Z."/>
            <person name="Overmann J."/>
            <person name="Frigaard N.-U."/>
            <person name="Bryant D."/>
            <person name="Woyke T."/>
        </authorList>
    </citation>
    <scope>NUCLEOTIDE SEQUENCE [LARGE SCALE GENOMIC DNA]</scope>
    <source>
        <strain evidence="14 15">970</strain>
    </source>
</reference>
<dbReference type="CDD" id="cd17932">
    <property type="entry name" value="DEXQc_UvrD"/>
    <property type="match status" value="1"/>
</dbReference>
<dbReference type="PROSITE" id="PS51192">
    <property type="entry name" value="HELICASE_ATP_BIND_1"/>
    <property type="match status" value="1"/>
</dbReference>
<dbReference type="Pfam" id="PF00271">
    <property type="entry name" value="Helicase_C"/>
    <property type="match status" value="1"/>
</dbReference>
<dbReference type="PROSITE" id="PS51198">
    <property type="entry name" value="UVRD_HELICASE_ATP_BIND"/>
    <property type="match status" value="1"/>
</dbReference>
<evidence type="ECO:0000256" key="8">
    <source>
        <dbReference type="ARBA" id="ARBA00034617"/>
    </source>
</evidence>
<dbReference type="PROSITE" id="PS51194">
    <property type="entry name" value="HELICASE_CTER"/>
    <property type="match status" value="1"/>
</dbReference>
<dbReference type="Gene3D" id="3.30.420.10">
    <property type="entry name" value="Ribonuclease H-like superfamily/Ribonuclease H"/>
    <property type="match status" value="1"/>
</dbReference>
<feature type="domain" description="Helicase ATP-binding" evidence="11">
    <location>
        <begin position="313"/>
        <end position="493"/>
    </location>
</feature>
<evidence type="ECO:0000313" key="14">
    <source>
        <dbReference type="EMBL" id="EIC20980.1"/>
    </source>
</evidence>
<dbReference type="GO" id="GO:0005737">
    <property type="term" value="C:cytoplasm"/>
    <property type="evidence" value="ECO:0007669"/>
    <property type="project" value="TreeGrafter"/>
</dbReference>
<dbReference type="GO" id="GO:0003677">
    <property type="term" value="F:DNA binding"/>
    <property type="evidence" value="ECO:0007669"/>
    <property type="project" value="UniProtKB-KW"/>
</dbReference>
<dbReference type="InterPro" id="IPR036397">
    <property type="entry name" value="RNaseH_sf"/>
</dbReference>
<keyword evidence="6" id="KW-0238">DNA-binding</keyword>
<evidence type="ECO:0000256" key="10">
    <source>
        <dbReference type="PROSITE-ProRule" id="PRU00560"/>
    </source>
</evidence>
<dbReference type="GO" id="GO:0043138">
    <property type="term" value="F:3'-5' DNA helicase activity"/>
    <property type="evidence" value="ECO:0007669"/>
    <property type="project" value="UniProtKB-EC"/>
</dbReference>
<dbReference type="SMART" id="SM00487">
    <property type="entry name" value="DEXDc"/>
    <property type="match status" value="1"/>
</dbReference>
<dbReference type="GO" id="GO:0016787">
    <property type="term" value="F:hydrolase activity"/>
    <property type="evidence" value="ECO:0007669"/>
    <property type="project" value="UniProtKB-UniRule"/>
</dbReference>
<evidence type="ECO:0000256" key="9">
    <source>
        <dbReference type="ARBA" id="ARBA00034808"/>
    </source>
</evidence>
<evidence type="ECO:0000256" key="1">
    <source>
        <dbReference type="ARBA" id="ARBA00005446"/>
    </source>
</evidence>
<dbReference type="STRING" id="631362.Thi970DRAFT_04661"/>
<dbReference type="SUPFAM" id="SSF53098">
    <property type="entry name" value="Ribonuclease H-like"/>
    <property type="match status" value="1"/>
</dbReference>
<evidence type="ECO:0000259" key="12">
    <source>
        <dbReference type="PROSITE" id="PS51194"/>
    </source>
</evidence>
<dbReference type="HOGENOM" id="CLU_002862_0_0_6"/>
<dbReference type="EC" id="5.6.2.4" evidence="9"/>
<proteinExistence type="inferred from homology"/>
<keyword evidence="15" id="KW-1185">Reference proteome</keyword>
<comment type="similarity">
    <text evidence="1">Belongs to the helicase family. RecQ subfamily.</text>
</comment>
<dbReference type="GO" id="GO:0006281">
    <property type="term" value="P:DNA repair"/>
    <property type="evidence" value="ECO:0007669"/>
    <property type="project" value="TreeGrafter"/>
</dbReference>
<dbReference type="InterPro" id="IPR001650">
    <property type="entry name" value="Helicase_C-like"/>
</dbReference>
<dbReference type="Gene3D" id="3.40.50.300">
    <property type="entry name" value="P-loop containing nucleotide triphosphate hydrolases"/>
    <property type="match status" value="5"/>
</dbReference>
<accession>H8Z7W8</accession>
<keyword evidence="2 10" id="KW-0547">Nucleotide-binding</keyword>
<dbReference type="NCBIfam" id="TIGR00614">
    <property type="entry name" value="recQ_fam"/>
    <property type="match status" value="1"/>
</dbReference>
<dbReference type="GO" id="GO:0006310">
    <property type="term" value="P:DNA recombination"/>
    <property type="evidence" value="ECO:0007669"/>
    <property type="project" value="InterPro"/>
</dbReference>
<dbReference type="Pfam" id="PF00270">
    <property type="entry name" value="DEAD"/>
    <property type="match status" value="1"/>
</dbReference>
<dbReference type="InterPro" id="IPR014017">
    <property type="entry name" value="DNA_helicase_UvrD-like_C"/>
</dbReference>
<evidence type="ECO:0000259" key="11">
    <source>
        <dbReference type="PROSITE" id="PS51192"/>
    </source>
</evidence>
<dbReference type="GO" id="GO:0009378">
    <property type="term" value="F:four-way junction helicase activity"/>
    <property type="evidence" value="ECO:0007669"/>
    <property type="project" value="TreeGrafter"/>
</dbReference>
<evidence type="ECO:0000256" key="6">
    <source>
        <dbReference type="ARBA" id="ARBA00023125"/>
    </source>
</evidence>
<keyword evidence="3 10" id="KW-0378">Hydrolase</keyword>
<dbReference type="GO" id="GO:0043590">
    <property type="term" value="C:bacterial nucleoid"/>
    <property type="evidence" value="ECO:0007669"/>
    <property type="project" value="TreeGrafter"/>
</dbReference>
<dbReference type="InterPro" id="IPR014001">
    <property type="entry name" value="Helicase_ATP-bd"/>
</dbReference>
<dbReference type="InterPro" id="IPR012337">
    <property type="entry name" value="RNaseH-like_sf"/>
</dbReference>
<evidence type="ECO:0000259" key="13">
    <source>
        <dbReference type="PROSITE" id="PS51198"/>
    </source>
</evidence>
<dbReference type="SUPFAM" id="SSF52540">
    <property type="entry name" value="P-loop containing nucleoside triphosphate hydrolases"/>
    <property type="match status" value="2"/>
</dbReference>
<evidence type="ECO:0000256" key="4">
    <source>
        <dbReference type="ARBA" id="ARBA00022806"/>
    </source>
</evidence>
<protein>
    <recommendedName>
        <fullName evidence="9">DNA 3'-5' helicase</fullName>
        <ecNumber evidence="9">5.6.2.4</ecNumber>
    </recommendedName>
</protein>
<gene>
    <name evidence="14" type="ORF">Thi970DRAFT_04661</name>
</gene>
<dbReference type="Pfam" id="PF13245">
    <property type="entry name" value="AAA_19"/>
    <property type="match status" value="1"/>
</dbReference>
<evidence type="ECO:0000256" key="7">
    <source>
        <dbReference type="ARBA" id="ARBA00023235"/>
    </source>
</evidence>
<dbReference type="Proteomes" id="UP000002964">
    <property type="component" value="Unassembled WGS sequence"/>
</dbReference>
<dbReference type="eggNOG" id="COG0514">
    <property type="taxonomic scope" value="Bacteria"/>
</dbReference>
<sequence>MDASVRGSIDPLLQRSLFLDLETGADGAVHKIGAIRDGREFRRQGAFDLHRALADLQSFAGDAEFVVGHNLLGHDLPTLRALAPALGLLGRRIIDTLYLSPLAFPQNPYHRLVKDYKLVRDSVADPVADCRLAAQILREQFDVLVRRVSAGEADLIGVFQFCFRGATLLDDNPTGGDGMAAVFRLLSGDLPNVMGVRDTLLARWQGRACTTTAPRLILDHVRDVNLRPVIAYTAAWLQVAGGDSVLPPWVRHRFPATRGLLKALRETPCGDPACRWCRETHDPVRQLKRWFGFDAFRSEPAAADGSSLQQAVATDGIADQSLLAILPTGGGKSLCFQLPGLVRHFRRGTLTVVISPLQALMKDQVDNLVKKTGTTSAAAIYGMLTPPERGDVMERVRLGDVAILYISPEQLRNRSVGNLLASREIGCWVFDEAHCLSKWGHDFRPDYLYAGRFIRTLAERQQAEIPPVACFTATAKPDVIAEILAYFRDELGLQLRAHEGGVERDNLAFEVQTVGKHEKDERIHVILAEHLTQTIPGAPDDPNQSAGAAVVYASRRKRTEELADTLMRHGWAVAAFHAGIEAPEKKRIQNAFVAGELQVICATNAFGMGVDKEDVRVVIHADIPGSLENYIQEAGRAGRDRKPALCVLLYDEQDIEAQFGLEAMSELSRRDIAEILRGLRRAKRDQEGRVVATSAELLRDEQLRLDFDTEGRDADTRVRIAIAWLERAGLVQRDDNRTGVFQGRPAVPSLEAAERKIRGLGLSKAQQARWLAIMELMLNAEPDEGITADDLARLPAFAPEADGTAPAWDRGETPGQRVLRTLHDMAGAGLLNSGPQLTAFVRHKVKDHSALILERVARLERAMLDALREQEPDPESGAWLPLSLRRLNQHLLDQGQPSNPETLRTLLKGLSLDGRGLAGARGSLDLRQSDRDHYRLKLHRDWPTLIATAERRRAVAGLILRKLLAKLPADAGASSDLLVSFGTDELTQALRDDLTLAAEVRDPLAAMERGLMFLHEHGAIILHGGFAVFRSAMTVQLLPEAKGRRYSKAQYQPLAQHYGERVFQIHVMDQYARLGAEMIRQALGLVTAYFTLGKAAFVKRFFADRREMLTRATTAESFHAIVDALGNPAQTEIVAAPQDGNRLVLAGPGSGKTRVIVHRCAYLLRVLRVPGHRILVLCFNRSAALELRRRLADLVGDGARGVTVQTYHGFAMRLTGHSYAERLANGAGTGAGTGTGTGPDFDGLIAEAVDLLEGRVELPGIAPDSTRERLLAGYRHILVDEYQDVDADQYRLVSAIAGRTADDDSLTLLAVGDDDQNIYAFRGASVDYIRRFQQDYDAELHYLVENYRSSAHIIAAANALIAHNGERMKQDHPIRIDRRRKAQPAGGRWAGLDGHAKGRVLLLRVADPARQAAALVARIQELQRLGDGSWSDFAVLARQHELLAPIRALCEHHHIPVRLPGDLPALHRIREIGAFLAALKQRQREPLTAETLTGLLPQRPSPWRDLLASLIDDWTAEAGTAAVPAAEIAEFCWETLAEQRRERSASSGGGSGVLLSTLHGAKGLEFPHVLIIDGGWDGSWGHNPADEDERRLFYVGMTRARETLTLLELAPGKHPHLPLLDGDWLLRAEPAVETPPPEILARRYTRLTPADLDLGFAGRQAPDAPIHGQLAALNSGDALTPGRDGEHLTLMDAEGIRVARLSKRAAAVWCPRIEMIETIRVEALMRRDRAQDTQAFANHSRCEHWEVPLVEICWRTG</sequence>